<dbReference type="Pfam" id="PF00652">
    <property type="entry name" value="Ricin_B_lectin"/>
    <property type="match status" value="1"/>
</dbReference>
<feature type="domain" description="Ricin B lectin" evidence="2">
    <location>
        <begin position="24"/>
        <end position="158"/>
    </location>
</feature>
<comment type="caution">
    <text evidence="3">The sequence shown here is derived from an EMBL/GenBank/DDBJ whole genome shotgun (WGS) entry which is preliminary data.</text>
</comment>
<dbReference type="InterPro" id="IPR000772">
    <property type="entry name" value="Ricin_B_lectin"/>
</dbReference>
<accession>A0ABR1TGM6</accession>
<evidence type="ECO:0000256" key="1">
    <source>
        <dbReference type="SAM" id="SignalP"/>
    </source>
</evidence>
<name>A0ABR1TGM6_9PEZI</name>
<feature type="chain" id="PRO_5046144730" description="Ricin B lectin domain-containing protein" evidence="1">
    <location>
        <begin position="18"/>
        <end position="163"/>
    </location>
</feature>
<dbReference type="SMART" id="SM00458">
    <property type="entry name" value="RICIN"/>
    <property type="match status" value="1"/>
</dbReference>
<feature type="signal peptide" evidence="1">
    <location>
        <begin position="1"/>
        <end position="17"/>
    </location>
</feature>
<dbReference type="Proteomes" id="UP001446871">
    <property type="component" value="Unassembled WGS sequence"/>
</dbReference>
<gene>
    <name evidence="3" type="ORF">PG996_013855</name>
</gene>
<keyword evidence="4" id="KW-1185">Reference proteome</keyword>
<protein>
    <recommendedName>
        <fullName evidence="2">Ricin B lectin domain-containing protein</fullName>
    </recommendedName>
</protein>
<dbReference type="PROSITE" id="PS50231">
    <property type="entry name" value="RICIN_B_LECTIN"/>
    <property type="match status" value="1"/>
</dbReference>
<evidence type="ECO:0000313" key="3">
    <source>
        <dbReference type="EMBL" id="KAK8045791.1"/>
    </source>
</evidence>
<proteinExistence type="predicted"/>
<dbReference type="SUPFAM" id="SSF50370">
    <property type="entry name" value="Ricin B-like lectins"/>
    <property type="match status" value="1"/>
</dbReference>
<dbReference type="Gene3D" id="2.80.10.50">
    <property type="match status" value="1"/>
</dbReference>
<dbReference type="EMBL" id="JAQQWM010000009">
    <property type="protein sequence ID" value="KAK8045791.1"/>
    <property type="molecule type" value="Genomic_DNA"/>
</dbReference>
<evidence type="ECO:0000259" key="2">
    <source>
        <dbReference type="SMART" id="SM00458"/>
    </source>
</evidence>
<organism evidence="3 4">
    <name type="scientific">Apiospora saccharicola</name>
    <dbReference type="NCBI Taxonomy" id="335842"/>
    <lineage>
        <taxon>Eukaryota</taxon>
        <taxon>Fungi</taxon>
        <taxon>Dikarya</taxon>
        <taxon>Ascomycota</taxon>
        <taxon>Pezizomycotina</taxon>
        <taxon>Sordariomycetes</taxon>
        <taxon>Xylariomycetidae</taxon>
        <taxon>Amphisphaeriales</taxon>
        <taxon>Apiosporaceae</taxon>
        <taxon>Apiospora</taxon>
    </lineage>
</organism>
<reference evidence="3 4" key="1">
    <citation type="submission" date="2023-01" db="EMBL/GenBank/DDBJ databases">
        <title>Analysis of 21 Apiospora genomes using comparative genomics revels a genus with tremendous synthesis potential of carbohydrate active enzymes and secondary metabolites.</title>
        <authorList>
            <person name="Sorensen T."/>
        </authorList>
    </citation>
    <scope>NUCLEOTIDE SEQUENCE [LARGE SCALE GENOMIC DNA]</scope>
    <source>
        <strain evidence="3 4">CBS 83171</strain>
    </source>
</reference>
<keyword evidence="1" id="KW-0732">Signal</keyword>
<evidence type="ECO:0000313" key="4">
    <source>
        <dbReference type="Proteomes" id="UP001446871"/>
    </source>
</evidence>
<dbReference type="InterPro" id="IPR035992">
    <property type="entry name" value="Ricin_B-like_lectins"/>
</dbReference>
<sequence length="163" mass="17504">MLSQIVFALALAAGGMSQALPEGYRQVLITSAWNAKFVVQPVAPVKSGSNIILKSNTNAPEQQWYLKSNATKIQVANTTLCLDAGTARSNGSPLTVATCADDKASQKWVYNADSQIVLDTTSGAKLCADLYTGAVRDNTRIVLWQCIKGDKNHVWMAQNITAT</sequence>